<evidence type="ECO:0000313" key="2">
    <source>
        <dbReference type="Proteomes" id="UP000660729"/>
    </source>
</evidence>
<dbReference type="EMBL" id="JABCIY010000035">
    <property type="protein sequence ID" value="KAF7195859.1"/>
    <property type="molecule type" value="Genomic_DNA"/>
</dbReference>
<proteinExistence type="predicted"/>
<organism evidence="1 2">
    <name type="scientific">Pseudocercospora fuligena</name>
    <dbReference type="NCBI Taxonomy" id="685502"/>
    <lineage>
        <taxon>Eukaryota</taxon>
        <taxon>Fungi</taxon>
        <taxon>Dikarya</taxon>
        <taxon>Ascomycota</taxon>
        <taxon>Pezizomycotina</taxon>
        <taxon>Dothideomycetes</taxon>
        <taxon>Dothideomycetidae</taxon>
        <taxon>Mycosphaerellales</taxon>
        <taxon>Mycosphaerellaceae</taxon>
        <taxon>Pseudocercospora</taxon>
    </lineage>
</organism>
<name>A0A8H6RRG6_9PEZI</name>
<sequence length="529" mass="58956">MKTMNLTHFVRVKSCSMHRLLPHEPSHAKCRASARPILYERTLSRIPTQPYNNSAAAATASTTIIAHSTHPQLHSPLHTSNSSAMSSFDTALIDKAALDLASELEKTAICDVVANLVNQEVTIQKPEDFWGAAVTALMIRGFNRSAAEVHYLFEKCHKEGRPVVDVRAYIKSKTPKVGDYPARVPNFNEPGFVNEDERKRLQGVAAAALALMGEGDEGKEAEDGAKEMSFRGNQDPSNANFMTMPSILICVRVLKSPKRSVLGINTHFGDNLFHPAHHSKMVRRSARLSAGNEGTSPQEDAVPTCDSSAETKSFRFLDLPAELRNRIYSYAFSGEPTPKYSLAKFQYPPIALVCKQLRSESLPILFSECHFILTIGSNCLNAHSWRNAGNLGLQRGTKRCLRLLGGAAVFRHVTFRVFTETRAQRAREYLDLTSGQRRDIWATMDIETHPKPKVATLNQLAQRPQGRYGWPRPSLIFPQINLTLQTAEDLVNHMCQREEFKGLTLSDLDKIAKCFRLKLDPATNEMVCG</sequence>
<gene>
    <name evidence="1" type="ORF">HII31_02739</name>
</gene>
<dbReference type="PANTHER" id="PTHR42085:SF8">
    <property type="entry name" value="F-BOX DOMAIN-CONTAINING PROTEIN"/>
    <property type="match status" value="1"/>
</dbReference>
<evidence type="ECO:0000313" key="1">
    <source>
        <dbReference type="EMBL" id="KAF7195859.1"/>
    </source>
</evidence>
<protein>
    <submittedName>
        <fullName evidence="1">Uncharacterized protein</fullName>
    </submittedName>
</protein>
<dbReference type="InterPro" id="IPR038883">
    <property type="entry name" value="AN11006-like"/>
</dbReference>
<dbReference type="OrthoDB" id="3632925at2759"/>
<comment type="caution">
    <text evidence="1">The sequence shown here is derived from an EMBL/GenBank/DDBJ whole genome shotgun (WGS) entry which is preliminary data.</text>
</comment>
<reference evidence="1" key="1">
    <citation type="submission" date="2020-04" db="EMBL/GenBank/DDBJ databases">
        <title>Draft genome resource of the tomato pathogen Pseudocercospora fuligena.</title>
        <authorList>
            <person name="Zaccaron A."/>
        </authorList>
    </citation>
    <scope>NUCLEOTIDE SEQUENCE</scope>
    <source>
        <strain evidence="1">PF001</strain>
    </source>
</reference>
<dbReference type="Proteomes" id="UP000660729">
    <property type="component" value="Unassembled WGS sequence"/>
</dbReference>
<dbReference type="AlphaFoldDB" id="A0A8H6RRG6"/>
<keyword evidence="2" id="KW-1185">Reference proteome</keyword>
<accession>A0A8H6RRG6</accession>
<dbReference type="PANTHER" id="PTHR42085">
    <property type="entry name" value="F-BOX DOMAIN-CONTAINING PROTEIN"/>
    <property type="match status" value="1"/>
</dbReference>